<keyword evidence="4" id="KW-0238">DNA-binding</keyword>
<dbReference type="GO" id="GO:0005634">
    <property type="term" value="C:nucleus"/>
    <property type="evidence" value="ECO:0007669"/>
    <property type="project" value="UniProtKB-SubCell"/>
</dbReference>
<feature type="region of interest" description="Disordered" evidence="8">
    <location>
        <begin position="156"/>
        <end position="176"/>
    </location>
</feature>
<evidence type="ECO:0000313" key="11">
    <source>
        <dbReference type="EMBL" id="KAF2315629.1"/>
    </source>
</evidence>
<evidence type="ECO:0000256" key="2">
    <source>
        <dbReference type="ARBA" id="ARBA00022737"/>
    </source>
</evidence>
<feature type="region of interest" description="Disordered" evidence="8">
    <location>
        <begin position="1"/>
        <end position="21"/>
    </location>
</feature>
<dbReference type="InterPro" id="IPR017930">
    <property type="entry name" value="Myb_dom"/>
</dbReference>
<feature type="domain" description="HTH myb-type" evidence="10">
    <location>
        <begin position="234"/>
        <end position="288"/>
    </location>
</feature>
<dbReference type="InterPro" id="IPR001005">
    <property type="entry name" value="SANT/Myb"/>
</dbReference>
<dbReference type="GO" id="GO:0003677">
    <property type="term" value="F:DNA binding"/>
    <property type="evidence" value="ECO:0007669"/>
    <property type="project" value="UniProtKB-KW"/>
</dbReference>
<dbReference type="PANTHER" id="PTHR47997:SF11">
    <property type="entry name" value="TRANSCRIPTION FACTOR LAF1"/>
    <property type="match status" value="1"/>
</dbReference>
<dbReference type="SMART" id="SM00717">
    <property type="entry name" value="SANT"/>
    <property type="match status" value="3"/>
</dbReference>
<evidence type="ECO:0000259" key="9">
    <source>
        <dbReference type="PROSITE" id="PS50090"/>
    </source>
</evidence>
<feature type="domain" description="HTH myb-type" evidence="10">
    <location>
        <begin position="12"/>
        <end position="68"/>
    </location>
</feature>
<organism evidence="11 12">
    <name type="scientific">Hevea brasiliensis</name>
    <name type="common">Para rubber tree</name>
    <name type="synonym">Siphonia brasiliensis</name>
    <dbReference type="NCBI Taxonomy" id="3981"/>
    <lineage>
        <taxon>Eukaryota</taxon>
        <taxon>Viridiplantae</taxon>
        <taxon>Streptophyta</taxon>
        <taxon>Embryophyta</taxon>
        <taxon>Tracheophyta</taxon>
        <taxon>Spermatophyta</taxon>
        <taxon>Magnoliopsida</taxon>
        <taxon>eudicotyledons</taxon>
        <taxon>Gunneridae</taxon>
        <taxon>Pentapetalae</taxon>
        <taxon>rosids</taxon>
        <taxon>fabids</taxon>
        <taxon>Malpighiales</taxon>
        <taxon>Euphorbiaceae</taxon>
        <taxon>Crotonoideae</taxon>
        <taxon>Micrandreae</taxon>
        <taxon>Hevea</taxon>
    </lineage>
</organism>
<feature type="compositionally biased region" description="Polar residues" evidence="8">
    <location>
        <begin position="166"/>
        <end position="176"/>
    </location>
</feature>
<gene>
    <name evidence="11" type="ORF">GH714_040143</name>
</gene>
<dbReference type="CDD" id="cd00167">
    <property type="entry name" value="SANT"/>
    <property type="match status" value="2"/>
</dbReference>
<keyword evidence="6" id="KW-0804">Transcription</keyword>
<keyword evidence="3" id="KW-0805">Transcription regulation</keyword>
<dbReference type="PANTHER" id="PTHR47997">
    <property type="entry name" value="MYB DOMAIN PROTEIN 55"/>
    <property type="match status" value="1"/>
</dbReference>
<dbReference type="InterPro" id="IPR009057">
    <property type="entry name" value="Homeodomain-like_sf"/>
</dbReference>
<reference evidence="11 12" key="1">
    <citation type="journal article" date="2020" name="Mol. Plant">
        <title>The Chromosome-Based Rubber Tree Genome Provides New Insights into Spurge Genome Evolution and Rubber Biosynthesis.</title>
        <authorList>
            <person name="Liu J."/>
            <person name="Shi C."/>
            <person name="Shi C.C."/>
            <person name="Li W."/>
            <person name="Zhang Q.J."/>
            <person name="Zhang Y."/>
            <person name="Li K."/>
            <person name="Lu H.F."/>
            <person name="Shi C."/>
            <person name="Zhu S.T."/>
            <person name="Xiao Z.Y."/>
            <person name="Nan H."/>
            <person name="Yue Y."/>
            <person name="Zhu X.G."/>
            <person name="Wu Y."/>
            <person name="Hong X.N."/>
            <person name="Fan G.Y."/>
            <person name="Tong Y."/>
            <person name="Zhang D."/>
            <person name="Mao C.L."/>
            <person name="Liu Y.L."/>
            <person name="Hao S.J."/>
            <person name="Liu W.Q."/>
            <person name="Lv M.Q."/>
            <person name="Zhang H.B."/>
            <person name="Liu Y."/>
            <person name="Hu-Tang G.R."/>
            <person name="Wang J.P."/>
            <person name="Wang J.H."/>
            <person name="Sun Y.H."/>
            <person name="Ni S.B."/>
            <person name="Chen W.B."/>
            <person name="Zhang X.C."/>
            <person name="Jiao Y.N."/>
            <person name="Eichler E.E."/>
            <person name="Li G.H."/>
            <person name="Liu X."/>
            <person name="Gao L.Z."/>
        </authorList>
    </citation>
    <scope>NUCLEOTIDE SEQUENCE [LARGE SCALE GENOMIC DNA]</scope>
    <source>
        <strain evidence="12">cv. GT1</strain>
        <tissue evidence="11">Leaf</tissue>
    </source>
</reference>
<dbReference type="GO" id="GO:0045893">
    <property type="term" value="P:positive regulation of DNA-templated transcription"/>
    <property type="evidence" value="ECO:0007669"/>
    <property type="project" value="UniProtKB-ARBA"/>
</dbReference>
<dbReference type="InterPro" id="IPR051953">
    <property type="entry name" value="Plant_SW-associated_TFs"/>
</dbReference>
<dbReference type="FunFam" id="1.10.10.60:FF:000077">
    <property type="entry name" value="MYB transcription factor"/>
    <property type="match status" value="1"/>
</dbReference>
<evidence type="ECO:0000259" key="10">
    <source>
        <dbReference type="PROSITE" id="PS51294"/>
    </source>
</evidence>
<evidence type="ECO:0000256" key="4">
    <source>
        <dbReference type="ARBA" id="ARBA00023125"/>
    </source>
</evidence>
<dbReference type="EMBL" id="JAAGAX010000005">
    <property type="protein sequence ID" value="KAF2315629.1"/>
    <property type="molecule type" value="Genomic_DNA"/>
</dbReference>
<proteinExistence type="predicted"/>
<sequence>MGCRSSDKPKPKPKHRKGLWSPEEDQRLRNYVLKHGHGCWSSVPINAGLQRNGKSCRLRWINYLRPGLKRGMFSLQEEETILTLHRLLGNNICLETDNEIKNYWHSHLKKKVLKADKAMEEANTSSDNLEPNSPNKLTITQTPNYESLLMNVEKSPTDTDRLVPQLSESPKQPNRSSLPKLMFAEWLSLDSFSSLSEAIMASKDQNNSSFMDNFMQGLLRCGKSCRLRWTNYLRPDIKRGPFTPEEEATIIQLHGMLGNKWASIASQLPGRTDNEIKNFWNTHLKKRVSTLDQKLQISCSSSEPINIKCESPSTRHMIQWESARVEAEARLSMESLLLNPSSSVKMEYDYFLQLWNSEVGESFRNIKGKDGEECESPISQASSSTKFGSVSIDNENMVQMMSIKQEGAHEQKDNCKPNADIITGSDSISSNEFMDYSDTVLKMLLDVPVGNGMEFMEGN</sequence>
<dbReference type="Pfam" id="PF00249">
    <property type="entry name" value="Myb_DNA-binding"/>
    <property type="match status" value="2"/>
</dbReference>
<dbReference type="Proteomes" id="UP000467840">
    <property type="component" value="Chromosome 15"/>
</dbReference>
<evidence type="ECO:0000256" key="8">
    <source>
        <dbReference type="SAM" id="MobiDB-lite"/>
    </source>
</evidence>
<evidence type="ECO:0000256" key="7">
    <source>
        <dbReference type="ARBA" id="ARBA00023242"/>
    </source>
</evidence>
<comment type="subcellular location">
    <subcellularLocation>
        <location evidence="1">Nucleus</location>
    </subcellularLocation>
</comment>
<protein>
    <submittedName>
        <fullName evidence="11">Uncharacterized protein</fullName>
    </submittedName>
</protein>
<keyword evidence="7" id="KW-0539">Nucleus</keyword>
<accession>A0A6A6MUL1</accession>
<keyword evidence="12" id="KW-1185">Reference proteome</keyword>
<dbReference type="AlphaFoldDB" id="A0A6A6MUL1"/>
<name>A0A6A6MUL1_HEVBR</name>
<comment type="caution">
    <text evidence="11">The sequence shown here is derived from an EMBL/GenBank/DDBJ whole genome shotgun (WGS) entry which is preliminary data.</text>
</comment>
<evidence type="ECO:0000256" key="5">
    <source>
        <dbReference type="ARBA" id="ARBA00023159"/>
    </source>
</evidence>
<evidence type="ECO:0000256" key="6">
    <source>
        <dbReference type="ARBA" id="ARBA00023163"/>
    </source>
</evidence>
<evidence type="ECO:0000313" key="12">
    <source>
        <dbReference type="Proteomes" id="UP000467840"/>
    </source>
</evidence>
<dbReference type="SUPFAM" id="SSF46689">
    <property type="entry name" value="Homeodomain-like"/>
    <property type="match status" value="2"/>
</dbReference>
<dbReference type="Gene3D" id="1.10.10.60">
    <property type="entry name" value="Homeodomain-like"/>
    <property type="match status" value="4"/>
</dbReference>
<keyword evidence="5" id="KW-0010">Activator</keyword>
<keyword evidence="2" id="KW-0677">Repeat</keyword>
<feature type="compositionally biased region" description="Basic and acidic residues" evidence="8">
    <location>
        <begin position="1"/>
        <end position="10"/>
    </location>
</feature>
<dbReference type="PROSITE" id="PS50090">
    <property type="entry name" value="MYB_LIKE"/>
    <property type="match status" value="2"/>
</dbReference>
<evidence type="ECO:0000256" key="1">
    <source>
        <dbReference type="ARBA" id="ARBA00004123"/>
    </source>
</evidence>
<evidence type="ECO:0000256" key="3">
    <source>
        <dbReference type="ARBA" id="ARBA00023015"/>
    </source>
</evidence>
<dbReference type="PROSITE" id="PS51294">
    <property type="entry name" value="HTH_MYB"/>
    <property type="match status" value="2"/>
</dbReference>
<feature type="domain" description="Myb-like" evidence="9">
    <location>
        <begin position="234"/>
        <end position="284"/>
    </location>
</feature>
<feature type="domain" description="Myb-like" evidence="9">
    <location>
        <begin position="12"/>
        <end position="64"/>
    </location>
</feature>